<accession>A0A5J9VUC9</accession>
<comment type="caution">
    <text evidence="1">The sequence shown here is derived from an EMBL/GenBank/DDBJ whole genome shotgun (WGS) entry which is preliminary data.</text>
</comment>
<dbReference type="Gramene" id="TVU39185">
    <property type="protein sequence ID" value="TVU39185"/>
    <property type="gene ID" value="EJB05_12592"/>
</dbReference>
<gene>
    <name evidence="1" type="ORF">EJB05_12592</name>
</gene>
<sequence length="238" mass="25745">MSISGVSSLGVPAWVGENFSPVRRSLRALLLLARAVSGPRVAVPLRAPRARFTAVGSAGSLFGWPSICRRIESANKIFVLPPSWRGLGDVVPDLDLAAPCGGIASNTFVSPWVDCFSSSLCLISKAPSLSKVWVLKPKCPCCILVQLKRRMRRFSIIVAQNGAVEIDRNLSNLLKQEDNFPCKGSGEDFQSHDFLVGEKYYFESLKSGFPIDMLATSLTRPSKITKDAVAVQSCAKGS</sequence>
<reference evidence="1 2" key="1">
    <citation type="journal article" date="2019" name="Sci. Rep.">
        <title>A high-quality genome of Eragrostis curvula grass provides insights into Poaceae evolution and supports new strategies to enhance forage quality.</title>
        <authorList>
            <person name="Carballo J."/>
            <person name="Santos B.A.C.M."/>
            <person name="Zappacosta D."/>
            <person name="Garbus I."/>
            <person name="Selva J.P."/>
            <person name="Gallo C.A."/>
            <person name="Diaz A."/>
            <person name="Albertini E."/>
            <person name="Caccamo M."/>
            <person name="Echenique V."/>
        </authorList>
    </citation>
    <scope>NUCLEOTIDE SEQUENCE [LARGE SCALE GENOMIC DNA]</scope>
    <source>
        <strain evidence="2">cv. Victoria</strain>
        <tissue evidence="1">Leaf</tissue>
    </source>
</reference>
<feature type="non-terminal residue" evidence="1">
    <location>
        <position position="1"/>
    </location>
</feature>
<dbReference type="Proteomes" id="UP000324897">
    <property type="component" value="Chromosome 4"/>
</dbReference>
<organism evidence="1 2">
    <name type="scientific">Eragrostis curvula</name>
    <name type="common">weeping love grass</name>
    <dbReference type="NCBI Taxonomy" id="38414"/>
    <lineage>
        <taxon>Eukaryota</taxon>
        <taxon>Viridiplantae</taxon>
        <taxon>Streptophyta</taxon>
        <taxon>Embryophyta</taxon>
        <taxon>Tracheophyta</taxon>
        <taxon>Spermatophyta</taxon>
        <taxon>Magnoliopsida</taxon>
        <taxon>Liliopsida</taxon>
        <taxon>Poales</taxon>
        <taxon>Poaceae</taxon>
        <taxon>PACMAD clade</taxon>
        <taxon>Chloridoideae</taxon>
        <taxon>Eragrostideae</taxon>
        <taxon>Eragrostidinae</taxon>
        <taxon>Eragrostis</taxon>
    </lineage>
</organism>
<dbReference type="AlphaFoldDB" id="A0A5J9VUC9"/>
<keyword evidence="2" id="KW-1185">Reference proteome</keyword>
<proteinExistence type="predicted"/>
<evidence type="ECO:0000313" key="2">
    <source>
        <dbReference type="Proteomes" id="UP000324897"/>
    </source>
</evidence>
<dbReference type="EMBL" id="RWGY01000007">
    <property type="protein sequence ID" value="TVU39185.1"/>
    <property type="molecule type" value="Genomic_DNA"/>
</dbReference>
<protein>
    <submittedName>
        <fullName evidence="1">Uncharacterized protein</fullName>
    </submittedName>
</protein>
<name>A0A5J9VUC9_9POAL</name>
<evidence type="ECO:0000313" key="1">
    <source>
        <dbReference type="EMBL" id="TVU39185.1"/>
    </source>
</evidence>